<reference evidence="2" key="1">
    <citation type="submission" date="2016-10" db="EMBL/GenBank/DDBJ databases">
        <authorList>
            <person name="Varghese N."/>
            <person name="Submissions S."/>
        </authorList>
    </citation>
    <scope>NUCLEOTIDE SEQUENCE [LARGE SCALE GENOMIC DNA]</scope>
    <source>
        <strain evidence="2">Gh-48</strain>
    </source>
</reference>
<proteinExistence type="predicted"/>
<sequence length="257" mass="29832">MKNPEDVFFKSESQISPLEIVLKYGKINPWEFYFRLAEHKNFEAAKAVFERWDDDLVRRSDAFLVTRFVHSEWAKEERKVYLAHCYLMRLIRERNVRDPFALENDDQEDIATLRRLAGILPQIDIGGTAYHVDWEARELREIANPAGKIDINAMELNYFKDGYEALYNSADRQLYAVQAGSTELPPDVFLLHIPYEMELDPVAVARERGLDDLAFTNGHPVRSNLKGYLWFVDQATLSQMSSQPQDEAQAQGRRTGR</sequence>
<dbReference type="EMBL" id="FOCL01000005">
    <property type="protein sequence ID" value="SEO10566.1"/>
    <property type="molecule type" value="Genomic_DNA"/>
</dbReference>
<evidence type="ECO:0000313" key="2">
    <source>
        <dbReference type="Proteomes" id="UP000198942"/>
    </source>
</evidence>
<dbReference type="OrthoDB" id="771660at2"/>
<accession>A0A1H8M0A3</accession>
<protein>
    <submittedName>
        <fullName evidence="1">Uncharacterized protein</fullName>
    </submittedName>
</protein>
<evidence type="ECO:0000313" key="1">
    <source>
        <dbReference type="EMBL" id="SEO10566.1"/>
    </source>
</evidence>
<dbReference type="RefSeq" id="WP_091212168.1">
    <property type="nucleotide sequence ID" value="NZ_FOCL01000005.1"/>
</dbReference>
<gene>
    <name evidence="1" type="ORF">SAMN05192574_105322</name>
</gene>
<organism evidence="1 2">
    <name type="scientific">Mucilaginibacter gossypiicola</name>
    <dbReference type="NCBI Taxonomy" id="551995"/>
    <lineage>
        <taxon>Bacteria</taxon>
        <taxon>Pseudomonadati</taxon>
        <taxon>Bacteroidota</taxon>
        <taxon>Sphingobacteriia</taxon>
        <taxon>Sphingobacteriales</taxon>
        <taxon>Sphingobacteriaceae</taxon>
        <taxon>Mucilaginibacter</taxon>
    </lineage>
</organism>
<keyword evidence="2" id="KW-1185">Reference proteome</keyword>
<name>A0A1H8M0A3_9SPHI</name>
<dbReference type="Proteomes" id="UP000198942">
    <property type="component" value="Unassembled WGS sequence"/>
</dbReference>
<dbReference type="STRING" id="551995.SAMN05192574_105322"/>
<dbReference type="AlphaFoldDB" id="A0A1H8M0A3"/>